<name>A0A7Y0ARC3_9FLAO</name>
<evidence type="ECO:0000313" key="1">
    <source>
        <dbReference type="EMBL" id="NML72081.1"/>
    </source>
</evidence>
<evidence type="ECO:0000313" key="2">
    <source>
        <dbReference type="Proteomes" id="UP000544054"/>
    </source>
</evidence>
<dbReference type="RefSeq" id="WP_169236538.1">
    <property type="nucleotide sequence ID" value="NZ_JABBGI010000036.1"/>
</dbReference>
<sequence length="176" mass="21251">MDYKKSTDIFKLNLINLNIIIKNIYEKDFLIYKEKDGVIKYNKELKNIENLDDIKFIENSSVYDELMIIVSDTKNFQNIDEFIYYSLIKIGYTNKEKLDILVSSYVSLKKEIYEEEFLDLLNWGFLDIFNYEITEKIELNYSKYIESFTFFDNHSKPVFIAILDDSYYFFINNTYT</sequence>
<dbReference type="Proteomes" id="UP000544054">
    <property type="component" value="Unassembled WGS sequence"/>
</dbReference>
<protein>
    <submittedName>
        <fullName evidence="1">Uncharacterized protein</fullName>
    </submittedName>
</protein>
<dbReference type="EMBL" id="JABBGI010000036">
    <property type="protein sequence ID" value="NML72081.1"/>
    <property type="molecule type" value="Genomic_DNA"/>
</dbReference>
<comment type="caution">
    <text evidence="1">The sequence shown here is derived from an EMBL/GenBank/DDBJ whole genome shotgun (WGS) entry which is preliminary data.</text>
</comment>
<proteinExistence type="predicted"/>
<organism evidence="1 2">
    <name type="scientific">Chryseobacterium antibioticum</name>
    <dbReference type="NCBI Taxonomy" id="2728847"/>
    <lineage>
        <taxon>Bacteria</taxon>
        <taxon>Pseudomonadati</taxon>
        <taxon>Bacteroidota</taxon>
        <taxon>Flavobacteriia</taxon>
        <taxon>Flavobacteriales</taxon>
        <taxon>Weeksellaceae</taxon>
        <taxon>Chryseobacterium group</taxon>
        <taxon>Chryseobacterium</taxon>
    </lineage>
</organism>
<reference evidence="1 2" key="1">
    <citation type="submission" date="2020-04" db="EMBL/GenBank/DDBJ databases">
        <title>Chryseobacterium sp. RP-3-3 sp. nov., isolated from Jeju soil.</title>
        <authorList>
            <person name="Dahal R.H."/>
        </authorList>
    </citation>
    <scope>NUCLEOTIDE SEQUENCE [LARGE SCALE GENOMIC DNA]</scope>
    <source>
        <strain evidence="1 2">RP-3-3</strain>
    </source>
</reference>
<gene>
    <name evidence="1" type="ORF">HHL23_20140</name>
</gene>
<accession>A0A7Y0ARC3</accession>
<dbReference type="AlphaFoldDB" id="A0A7Y0ARC3"/>
<keyword evidence="2" id="KW-1185">Reference proteome</keyword>